<dbReference type="PANTHER" id="PTHR45947:SF3">
    <property type="entry name" value="SULFOQUINOVOSYL TRANSFERASE SQD2"/>
    <property type="match status" value="1"/>
</dbReference>
<comment type="caution">
    <text evidence="2">The sequence shown here is derived from an EMBL/GenBank/DDBJ whole genome shotgun (WGS) entry which is preliminary data.</text>
</comment>
<dbReference type="InterPro" id="IPR050194">
    <property type="entry name" value="Glycosyltransferase_grp1"/>
</dbReference>
<dbReference type="EMBL" id="VAFM01000001">
    <property type="protein sequence ID" value="TKW61561.1"/>
    <property type="molecule type" value="Genomic_DNA"/>
</dbReference>
<dbReference type="Pfam" id="PF13439">
    <property type="entry name" value="Glyco_transf_4"/>
    <property type="match status" value="1"/>
</dbReference>
<keyword evidence="2" id="KW-0808">Transferase</keyword>
<gene>
    <name evidence="2" type="ORF">DI628_02750</name>
</gene>
<reference evidence="2 3" key="1">
    <citation type="journal article" date="2017" name="Nat. Commun.">
        <title>In situ click chemistry generation of cyclooxygenase-2 inhibitors.</title>
        <authorList>
            <person name="Bhardwaj A."/>
            <person name="Kaur J."/>
            <person name="Wuest M."/>
            <person name="Wuest F."/>
        </authorList>
    </citation>
    <scope>NUCLEOTIDE SEQUENCE [LARGE SCALE GENOMIC DNA]</scope>
    <source>
        <strain evidence="2">S2_018_000_R2_106</strain>
    </source>
</reference>
<protein>
    <submittedName>
        <fullName evidence="2">Glycosyltransferase family 4 protein</fullName>
    </submittedName>
</protein>
<dbReference type="SUPFAM" id="SSF53756">
    <property type="entry name" value="UDP-Glycosyltransferase/glycogen phosphorylase"/>
    <property type="match status" value="1"/>
</dbReference>
<name>A0A6N4R902_BLAVI</name>
<evidence type="ECO:0000259" key="1">
    <source>
        <dbReference type="Pfam" id="PF13439"/>
    </source>
</evidence>
<dbReference type="Pfam" id="PF13692">
    <property type="entry name" value="Glyco_trans_1_4"/>
    <property type="match status" value="1"/>
</dbReference>
<sequence>MRILHACLTTEFSGPEMYCASLARAQAQAGDEVRVVVRTTGFVPRWREETGKAITLALPTWLPQYFETFALRHLIKGFEPDVVHTHQNIADKKAGTAARKRKVPWVTTVHRWKPESMKASDAAVCIAGWQRKEILADGYTGILRTVWNWLPLQKPASNESIEALRATWHASAKTVVFGSVGRLHGQKGMDVLIKAFLMAYPDPEADVRLVIVGEGPDRAKLEALKGPDRRIVLAGYVPEMAAYYEAFDAYVSASRYEPFGLTILEAMSHGCQLVCTRTEGPSEFLSEPSSKGQVIWAERGNVESLAAALPMAQVQGREHITYNLQPFSVNRALREIADIYEELLKTKK</sequence>
<dbReference type="GO" id="GO:0016757">
    <property type="term" value="F:glycosyltransferase activity"/>
    <property type="evidence" value="ECO:0007669"/>
    <property type="project" value="UniProtKB-ARBA"/>
</dbReference>
<evidence type="ECO:0000313" key="3">
    <source>
        <dbReference type="Proteomes" id="UP000320948"/>
    </source>
</evidence>
<proteinExistence type="predicted"/>
<evidence type="ECO:0000313" key="2">
    <source>
        <dbReference type="EMBL" id="TKW61561.1"/>
    </source>
</evidence>
<dbReference type="Gene3D" id="3.40.50.2000">
    <property type="entry name" value="Glycogen Phosphorylase B"/>
    <property type="match status" value="2"/>
</dbReference>
<dbReference type="InterPro" id="IPR028098">
    <property type="entry name" value="Glyco_trans_4-like_N"/>
</dbReference>
<organism evidence="2 3">
    <name type="scientific">Blastochloris viridis</name>
    <name type="common">Rhodopseudomonas viridis</name>
    <dbReference type="NCBI Taxonomy" id="1079"/>
    <lineage>
        <taxon>Bacteria</taxon>
        <taxon>Pseudomonadati</taxon>
        <taxon>Pseudomonadota</taxon>
        <taxon>Alphaproteobacteria</taxon>
        <taxon>Hyphomicrobiales</taxon>
        <taxon>Blastochloridaceae</taxon>
        <taxon>Blastochloris</taxon>
    </lineage>
</organism>
<dbReference type="AlphaFoldDB" id="A0A6N4R902"/>
<dbReference type="CDD" id="cd03801">
    <property type="entry name" value="GT4_PimA-like"/>
    <property type="match status" value="1"/>
</dbReference>
<dbReference type="Proteomes" id="UP000320948">
    <property type="component" value="Unassembled WGS sequence"/>
</dbReference>
<dbReference type="PANTHER" id="PTHR45947">
    <property type="entry name" value="SULFOQUINOVOSYL TRANSFERASE SQD2"/>
    <property type="match status" value="1"/>
</dbReference>
<accession>A0A6N4R902</accession>
<feature type="domain" description="Glycosyltransferase subfamily 4-like N-terminal" evidence="1">
    <location>
        <begin position="13"/>
        <end position="114"/>
    </location>
</feature>